<organism evidence="8 9">
    <name type="scientific">Porites lobata</name>
    <dbReference type="NCBI Taxonomy" id="104759"/>
    <lineage>
        <taxon>Eukaryota</taxon>
        <taxon>Metazoa</taxon>
        <taxon>Cnidaria</taxon>
        <taxon>Anthozoa</taxon>
        <taxon>Hexacorallia</taxon>
        <taxon>Scleractinia</taxon>
        <taxon>Fungiina</taxon>
        <taxon>Poritidae</taxon>
        <taxon>Porites</taxon>
    </lineage>
</organism>
<dbReference type="InterPro" id="IPR020846">
    <property type="entry name" value="MFS_dom"/>
</dbReference>
<keyword evidence="5" id="KW-0813">Transport</keyword>
<evidence type="ECO:0000256" key="1">
    <source>
        <dbReference type="ARBA" id="ARBA00004141"/>
    </source>
</evidence>
<feature type="transmembrane region" description="Helical" evidence="6">
    <location>
        <begin position="161"/>
        <end position="179"/>
    </location>
</feature>
<dbReference type="PROSITE" id="PS50850">
    <property type="entry name" value="MFS"/>
    <property type="match status" value="1"/>
</dbReference>
<evidence type="ECO:0000256" key="2">
    <source>
        <dbReference type="ARBA" id="ARBA00022692"/>
    </source>
</evidence>
<feature type="transmembrane region" description="Helical" evidence="6">
    <location>
        <begin position="29"/>
        <end position="55"/>
    </location>
</feature>
<comment type="subcellular location">
    <subcellularLocation>
        <location evidence="1">Membrane</location>
        <topology evidence="1">Multi-pass membrane protein</topology>
    </subcellularLocation>
</comment>
<dbReference type="InterPro" id="IPR005828">
    <property type="entry name" value="MFS_sugar_transport-like"/>
</dbReference>
<dbReference type="PROSITE" id="PS00216">
    <property type="entry name" value="SUGAR_TRANSPORT_1"/>
    <property type="match status" value="1"/>
</dbReference>
<dbReference type="NCBIfam" id="TIGR00879">
    <property type="entry name" value="SP"/>
    <property type="match status" value="1"/>
</dbReference>
<evidence type="ECO:0000313" key="8">
    <source>
        <dbReference type="EMBL" id="CAH3112993.1"/>
    </source>
</evidence>
<feature type="transmembrane region" description="Helical" evidence="6">
    <location>
        <begin position="451"/>
        <end position="470"/>
    </location>
</feature>
<dbReference type="InterPro" id="IPR050549">
    <property type="entry name" value="MFS_Trehalose_Transporter"/>
</dbReference>
<feature type="transmembrane region" description="Helical" evidence="6">
    <location>
        <begin position="419"/>
        <end position="439"/>
    </location>
</feature>
<dbReference type="InterPro" id="IPR044775">
    <property type="entry name" value="MFS_ERD6/Tret1-like"/>
</dbReference>
<feature type="transmembrane region" description="Helical" evidence="6">
    <location>
        <begin position="104"/>
        <end position="122"/>
    </location>
</feature>
<feature type="transmembrane region" description="Helical" evidence="6">
    <location>
        <begin position="128"/>
        <end position="149"/>
    </location>
</feature>
<evidence type="ECO:0000256" key="5">
    <source>
        <dbReference type="RuleBase" id="RU003346"/>
    </source>
</evidence>
<dbReference type="InterPro" id="IPR036259">
    <property type="entry name" value="MFS_trans_sf"/>
</dbReference>
<comment type="caution">
    <text evidence="8">The sequence shown here is derived from an EMBL/GenBank/DDBJ whole genome shotgun (WGS) entry which is preliminary data.</text>
</comment>
<dbReference type="EMBL" id="CALNXK010000025">
    <property type="protein sequence ID" value="CAH3112993.1"/>
    <property type="molecule type" value="Genomic_DNA"/>
</dbReference>
<feature type="transmembrane region" description="Helical" evidence="6">
    <location>
        <begin position="304"/>
        <end position="323"/>
    </location>
</feature>
<gene>
    <name evidence="8" type="ORF">PLOB_00021593</name>
</gene>
<proteinExistence type="inferred from homology"/>
<reference evidence="8 9" key="1">
    <citation type="submission" date="2022-05" db="EMBL/GenBank/DDBJ databases">
        <authorList>
            <consortium name="Genoscope - CEA"/>
            <person name="William W."/>
        </authorList>
    </citation>
    <scope>NUCLEOTIDE SEQUENCE [LARGE SCALE GENOMIC DNA]</scope>
</reference>
<dbReference type="Pfam" id="PF00083">
    <property type="entry name" value="Sugar_tr"/>
    <property type="match status" value="1"/>
</dbReference>
<feature type="transmembrane region" description="Helical" evidence="6">
    <location>
        <begin position="75"/>
        <end position="95"/>
    </location>
</feature>
<feature type="transmembrane region" description="Helical" evidence="6">
    <location>
        <begin position="330"/>
        <end position="350"/>
    </location>
</feature>
<protein>
    <recommendedName>
        <fullName evidence="7">Major facilitator superfamily (MFS) profile domain-containing protein</fullName>
    </recommendedName>
</protein>
<keyword evidence="9" id="KW-1185">Reference proteome</keyword>
<dbReference type="SUPFAM" id="SSF103473">
    <property type="entry name" value="MFS general substrate transporter"/>
    <property type="match status" value="1"/>
</dbReference>
<dbReference type="InterPro" id="IPR005829">
    <property type="entry name" value="Sugar_transporter_CS"/>
</dbReference>
<dbReference type="PANTHER" id="PTHR48021">
    <property type="match status" value="1"/>
</dbReference>
<dbReference type="Proteomes" id="UP001159405">
    <property type="component" value="Unassembled WGS sequence"/>
</dbReference>
<keyword evidence="3 6" id="KW-1133">Transmembrane helix</keyword>
<feature type="transmembrane region" description="Helical" evidence="6">
    <location>
        <begin position="185"/>
        <end position="206"/>
    </location>
</feature>
<feature type="domain" description="Major facilitator superfamily (MFS) profile" evidence="7">
    <location>
        <begin position="32"/>
        <end position="474"/>
    </location>
</feature>
<evidence type="ECO:0000256" key="4">
    <source>
        <dbReference type="ARBA" id="ARBA00023136"/>
    </source>
</evidence>
<evidence type="ECO:0000256" key="6">
    <source>
        <dbReference type="SAM" id="Phobius"/>
    </source>
</evidence>
<keyword evidence="2 6" id="KW-0812">Transmembrane</keyword>
<dbReference type="CDD" id="cd17358">
    <property type="entry name" value="MFS_GLUT6_8_Class3_like"/>
    <property type="match status" value="1"/>
</dbReference>
<sequence length="494" mass="53976">LFCLQRPCRRLNAILHLRRMAKKDKIGRSILASFIASFGSISFGYCMGYSSSALVDLTSPDTNSAIRLTSAQGSWFSSLVAVGAIFGCPIGGWAIDKFGRKRTLLLCSVPFELGWLLISFAQNRAMLYSGRISTGLACGIVSLATPVYIAEIAHPRKRGMLGSIGTLAIVIGFVISYLAGVLCQWNLLAFIGGVFPALLVTFLYFMPETPLWLLRKKKRTEALESLVWLRGTDGDTEEECFNVESTIDHEKKLSLQDWLSPVIAKPLIISIGLMIFQQLSGVAAVVFNTASIFTVAGFSDGKLVSISVALVQLLGCTLACLAIDKTGRRILLLTMSIAMSCTLFGLGTYFEIYIPPTGANSSLDVTSLLGPISHSVPASKINWLSVVCIVLFNLFFALAWAPVPWLIMSEIFPTQARGLCTSLATIANWLALFIVTKTYNIMQTSMTIQGTYWFFGGCSILGFVFVYMAMPETKGKTLKEIEAIFSKRVNDLPQ</sequence>
<dbReference type="PRINTS" id="PR00171">
    <property type="entry name" value="SUGRTRNSPORT"/>
</dbReference>
<accession>A0ABN8NLW0</accession>
<dbReference type="InterPro" id="IPR003663">
    <property type="entry name" value="Sugar/inositol_transpt"/>
</dbReference>
<dbReference type="PANTHER" id="PTHR48021:SF1">
    <property type="entry name" value="GH07001P-RELATED"/>
    <property type="match status" value="1"/>
</dbReference>
<feature type="non-terminal residue" evidence="8">
    <location>
        <position position="1"/>
    </location>
</feature>
<evidence type="ECO:0000313" key="9">
    <source>
        <dbReference type="Proteomes" id="UP001159405"/>
    </source>
</evidence>
<comment type="similarity">
    <text evidence="5">Belongs to the major facilitator superfamily. Sugar transporter (TC 2.A.1.1) family.</text>
</comment>
<name>A0ABN8NLW0_9CNID</name>
<feature type="transmembrane region" description="Helical" evidence="6">
    <location>
        <begin position="383"/>
        <end position="407"/>
    </location>
</feature>
<keyword evidence="4 6" id="KW-0472">Membrane</keyword>
<evidence type="ECO:0000259" key="7">
    <source>
        <dbReference type="PROSITE" id="PS50850"/>
    </source>
</evidence>
<evidence type="ECO:0000256" key="3">
    <source>
        <dbReference type="ARBA" id="ARBA00022989"/>
    </source>
</evidence>
<dbReference type="Gene3D" id="1.20.1250.20">
    <property type="entry name" value="MFS general substrate transporter like domains"/>
    <property type="match status" value="1"/>
</dbReference>